<dbReference type="InterPro" id="IPR013010">
    <property type="entry name" value="Znf_SIAH"/>
</dbReference>
<accession>A0AAV6J526</accession>
<feature type="domain" description="SIAH-type" evidence="14">
    <location>
        <begin position="238"/>
        <end position="296"/>
    </location>
</feature>
<dbReference type="Pfam" id="PF05641">
    <property type="entry name" value="Agenet"/>
    <property type="match status" value="2"/>
</dbReference>
<keyword evidence="5" id="KW-0808">Transferase</keyword>
<dbReference type="SUPFAM" id="SSF49599">
    <property type="entry name" value="TRAF domain-like"/>
    <property type="match status" value="2"/>
</dbReference>
<evidence type="ECO:0000313" key="15">
    <source>
        <dbReference type="EMBL" id="KAG5535375.1"/>
    </source>
</evidence>
<comment type="similarity">
    <text evidence="3">Belongs to the SINA (Seven in absentia) family.</text>
</comment>
<dbReference type="InterPro" id="IPR008395">
    <property type="entry name" value="Agenet-like_dom"/>
</dbReference>
<dbReference type="CDD" id="cd16571">
    <property type="entry name" value="RING-HC_SIAHs"/>
    <property type="match status" value="1"/>
</dbReference>
<dbReference type="PANTHER" id="PTHR46632:SF16">
    <property type="entry name" value="E3 UBIQUITIN-PROTEIN LIGASE SINA-LIKE 10"/>
    <property type="match status" value="1"/>
</dbReference>
<evidence type="ECO:0000256" key="12">
    <source>
        <dbReference type="SAM" id="MobiDB-lite"/>
    </source>
</evidence>
<evidence type="ECO:0000256" key="6">
    <source>
        <dbReference type="ARBA" id="ARBA00022723"/>
    </source>
</evidence>
<evidence type="ECO:0000256" key="2">
    <source>
        <dbReference type="ARBA" id="ARBA00004906"/>
    </source>
</evidence>
<evidence type="ECO:0000313" key="16">
    <source>
        <dbReference type="Proteomes" id="UP000823749"/>
    </source>
</evidence>
<gene>
    <name evidence="15" type="ORF">RHGRI_023212</name>
</gene>
<evidence type="ECO:0000256" key="10">
    <source>
        <dbReference type="ARBA" id="ARBA00024004"/>
    </source>
</evidence>
<dbReference type="InterPro" id="IPR013083">
    <property type="entry name" value="Znf_RING/FYVE/PHD"/>
</dbReference>
<reference evidence="15" key="1">
    <citation type="submission" date="2020-08" db="EMBL/GenBank/DDBJ databases">
        <title>Plant Genome Project.</title>
        <authorList>
            <person name="Zhang R.-G."/>
        </authorList>
    </citation>
    <scope>NUCLEOTIDE SEQUENCE</scope>
    <source>
        <strain evidence="15">WSP0</strain>
        <tissue evidence="15">Leaf</tissue>
    </source>
</reference>
<dbReference type="GO" id="GO:0008270">
    <property type="term" value="F:zinc ion binding"/>
    <property type="evidence" value="ECO:0007669"/>
    <property type="project" value="UniProtKB-KW"/>
</dbReference>
<protein>
    <recommendedName>
        <fullName evidence="4">RING-type E3 ubiquitin transferase</fullName>
        <ecNumber evidence="4">2.3.2.27</ecNumber>
    </recommendedName>
</protein>
<sequence length="693" mass="77471">MVRRKQQQMSPTRRNVGGVEHPFFGTGSQVEVYSSDVMGLKGPWYVATIIEIDHSNSTPSSSSATSTKKKRKTECSTKPLRYLVQYATVEDDEDDEMPKKPLREFLEGDYLRPLPPPTENQHAYELNDVVDAYHRDGWWPGVVVKVADGGSRKFVVSFEDPPGEFEFSRSELRVHHDWVDCRWVRATGKDKREQESPKCLNGHLACSSCCIKVRNKCPSCTSTIGHIGCRHIEKIIESVKTSCQNQKYGCTEMVFFCKKHDHEDMCIYAPSSCPLTGCDFVGSSKNLSLHLSTKHPGSAKSFCYNCSIPISLEIQQKSVILQEEHDGTVFILNNVVQNLGNVIDVICIAPSSSERGFPYDLLATNAQVGTLHITVAGRSSRVIRVKRDHLNWAKVRDWQKDLELLCSDHQSTKKRRTAVKDEEEEEAAAWTNVFGCSAKPSGDPSNFLTLTDADLLDCPICFQNLSIPVFQCLNGHLACLSCCNKVRNKCPTCSSTIGHNRCRPIEKIIESVKTSCQYKKYGCTELVFRGKKSHHEGMCIYGPCSCPLPDCAFIGSFKKLSLHFSTEHSGSAKRFYYNCTIPISLELLQKYVILQEEQEGTIFILNNGVQNLGNVIDVCCMALTSSERGFSYNLLATSGGRLVKLQSFAENVCGRVERTPPNSFLMVPSDFFGSCGQLELELRILRSPGEPHA</sequence>
<dbReference type="Gene3D" id="3.30.40.10">
    <property type="entry name" value="Zinc/RING finger domain, C3HC4 (zinc finger)"/>
    <property type="match status" value="2"/>
</dbReference>
<dbReference type="Pfam" id="PF21362">
    <property type="entry name" value="Sina_RING"/>
    <property type="match status" value="1"/>
</dbReference>
<evidence type="ECO:0000256" key="7">
    <source>
        <dbReference type="ARBA" id="ARBA00022771"/>
    </source>
</evidence>
<feature type="region of interest" description="Disordered" evidence="12">
    <location>
        <begin position="1"/>
        <end position="20"/>
    </location>
</feature>
<evidence type="ECO:0000256" key="4">
    <source>
        <dbReference type="ARBA" id="ARBA00012483"/>
    </source>
</evidence>
<dbReference type="InterPro" id="IPR001841">
    <property type="entry name" value="Znf_RING"/>
</dbReference>
<keyword evidence="8" id="KW-0833">Ubl conjugation pathway</keyword>
<comment type="caution">
    <text evidence="15">The sequence shown here is derived from an EMBL/GenBank/DDBJ whole genome shotgun (WGS) entry which is preliminary data.</text>
</comment>
<dbReference type="EMBL" id="JACTNZ010000008">
    <property type="protein sequence ID" value="KAG5535375.1"/>
    <property type="molecule type" value="Genomic_DNA"/>
</dbReference>
<comment type="catalytic activity">
    <reaction evidence="1">
        <text>S-ubiquitinyl-[E2 ubiquitin-conjugating enzyme]-L-cysteine + [acceptor protein]-L-lysine = [E2 ubiquitin-conjugating enzyme]-L-cysteine + N(6)-ubiquitinyl-[acceptor protein]-L-lysine.</text>
        <dbReference type="EC" id="2.3.2.27"/>
    </reaction>
</comment>
<organism evidence="15 16">
    <name type="scientific">Rhododendron griersonianum</name>
    <dbReference type="NCBI Taxonomy" id="479676"/>
    <lineage>
        <taxon>Eukaryota</taxon>
        <taxon>Viridiplantae</taxon>
        <taxon>Streptophyta</taxon>
        <taxon>Embryophyta</taxon>
        <taxon>Tracheophyta</taxon>
        <taxon>Spermatophyta</taxon>
        <taxon>Magnoliopsida</taxon>
        <taxon>eudicotyledons</taxon>
        <taxon>Gunneridae</taxon>
        <taxon>Pentapetalae</taxon>
        <taxon>asterids</taxon>
        <taxon>Ericales</taxon>
        <taxon>Ericaceae</taxon>
        <taxon>Ericoideae</taxon>
        <taxon>Rhodoreae</taxon>
        <taxon>Rhododendron</taxon>
    </lineage>
</organism>
<dbReference type="SMART" id="SM00743">
    <property type="entry name" value="Agenet"/>
    <property type="match status" value="1"/>
</dbReference>
<dbReference type="CDD" id="cd20406">
    <property type="entry name" value="Tudor_Agenet_AtDUF_rpt2_4"/>
    <property type="match status" value="1"/>
</dbReference>
<feature type="domain" description="RING-type" evidence="13">
    <location>
        <begin position="458"/>
        <end position="494"/>
    </location>
</feature>
<dbReference type="Pfam" id="PF21361">
    <property type="entry name" value="Sina_ZnF"/>
    <property type="match status" value="2"/>
</dbReference>
<evidence type="ECO:0000256" key="11">
    <source>
        <dbReference type="PROSITE-ProRule" id="PRU00455"/>
    </source>
</evidence>
<dbReference type="PROSITE" id="PS51081">
    <property type="entry name" value="ZF_SIAH"/>
    <property type="match status" value="2"/>
</dbReference>
<keyword evidence="6" id="KW-0479">Metal-binding</keyword>
<evidence type="ECO:0000256" key="8">
    <source>
        <dbReference type="ARBA" id="ARBA00022786"/>
    </source>
</evidence>
<keyword evidence="16" id="KW-1185">Reference proteome</keyword>
<feature type="domain" description="SIAH-type" evidence="14">
    <location>
        <begin position="511"/>
        <end position="569"/>
    </location>
</feature>
<evidence type="ECO:0000256" key="3">
    <source>
        <dbReference type="ARBA" id="ARBA00009119"/>
    </source>
</evidence>
<dbReference type="InterPro" id="IPR014002">
    <property type="entry name" value="Agenet_dom_plant"/>
</dbReference>
<evidence type="ECO:0000256" key="1">
    <source>
        <dbReference type="ARBA" id="ARBA00000900"/>
    </source>
</evidence>
<dbReference type="EC" id="2.3.2.27" evidence="4"/>
<dbReference type="AlphaFoldDB" id="A0AAV6J526"/>
<dbReference type="PANTHER" id="PTHR46632">
    <property type="entry name" value="E3 UBIQUITIN-PROTEIN LIGASE SINA-LIKE 4"/>
    <property type="match status" value="1"/>
</dbReference>
<keyword evidence="7 11" id="KW-0863">Zinc-finger</keyword>
<dbReference type="InterPro" id="IPR044286">
    <property type="entry name" value="SINL_plant"/>
</dbReference>
<comment type="function">
    <text evidence="10">E3 ubiquitin-protein ligase that mediates ubiquitination and subsequent proteasomal degradation of target proteins. E3 ubiquitin ligases accept ubiquitin from an E2 ubiquitin-conjugating enzyme in the form of a thioester and then directly transfers the ubiquitin to targeted substrates. It probably triggers the ubiquitin-mediated degradation of different substrates.</text>
</comment>
<evidence type="ECO:0000259" key="14">
    <source>
        <dbReference type="PROSITE" id="PS51081"/>
    </source>
</evidence>
<dbReference type="Proteomes" id="UP000823749">
    <property type="component" value="Chromosome 8"/>
</dbReference>
<evidence type="ECO:0000256" key="9">
    <source>
        <dbReference type="ARBA" id="ARBA00022833"/>
    </source>
</evidence>
<evidence type="ECO:0000259" key="13">
    <source>
        <dbReference type="PROSITE" id="PS50089"/>
    </source>
</evidence>
<dbReference type="InterPro" id="IPR049548">
    <property type="entry name" value="Sina-like_RING"/>
</dbReference>
<dbReference type="PROSITE" id="PS50089">
    <property type="entry name" value="ZF_RING_2"/>
    <property type="match status" value="1"/>
</dbReference>
<keyword evidence="9" id="KW-0862">Zinc</keyword>
<name>A0AAV6J526_9ERIC</name>
<proteinExistence type="inferred from homology"/>
<evidence type="ECO:0000256" key="5">
    <source>
        <dbReference type="ARBA" id="ARBA00022679"/>
    </source>
</evidence>
<comment type="pathway">
    <text evidence="2">Protein modification; protein ubiquitination.</text>
</comment>
<dbReference type="GO" id="GO:0061630">
    <property type="term" value="F:ubiquitin protein ligase activity"/>
    <property type="evidence" value="ECO:0007669"/>
    <property type="project" value="UniProtKB-EC"/>
</dbReference>